<protein>
    <submittedName>
        <fullName evidence="2">Uncharacterized protein</fullName>
    </submittedName>
</protein>
<organism evidence="2 3">
    <name type="scientific">Porites lobata</name>
    <dbReference type="NCBI Taxonomy" id="104759"/>
    <lineage>
        <taxon>Eukaryota</taxon>
        <taxon>Metazoa</taxon>
        <taxon>Cnidaria</taxon>
        <taxon>Anthozoa</taxon>
        <taxon>Hexacorallia</taxon>
        <taxon>Scleractinia</taxon>
        <taxon>Fungiina</taxon>
        <taxon>Poritidae</taxon>
        <taxon>Porites</taxon>
    </lineage>
</organism>
<feature type="compositionally biased region" description="Polar residues" evidence="1">
    <location>
        <begin position="2213"/>
        <end position="2225"/>
    </location>
</feature>
<dbReference type="EMBL" id="CALNXK010000048">
    <property type="protein sequence ID" value="CAH3130803.1"/>
    <property type="molecule type" value="Genomic_DNA"/>
</dbReference>
<feature type="compositionally biased region" description="Basic and acidic residues" evidence="1">
    <location>
        <begin position="2779"/>
        <end position="2793"/>
    </location>
</feature>
<feature type="compositionally biased region" description="Basic and acidic residues" evidence="1">
    <location>
        <begin position="2614"/>
        <end position="2628"/>
    </location>
</feature>
<feature type="compositionally biased region" description="Basic and acidic residues" evidence="1">
    <location>
        <begin position="2727"/>
        <end position="2737"/>
    </location>
</feature>
<sequence>MLLKLDVLTSTTIKRKKPWPKLAWLGKDVGDLFLFDSHRISQLYLPSGKTKKKIPPLQNYLEDVQGFGISPNGLFVAGALNSGKIFIWNKSFGTVQLTSVLDKIRIVHPGTRHTGLFQLYISDCGSKVLVLVGLRQVFLWETQENNVAGDAVGDSLKGIWLQIQCGTYLLPDEKDKETAIDGTFFTDPLCGTSCTLSWVFNKGDRIHVTTLHLLWQEKTYNFQVDTSSNQLEEGLESSFTPAWRTFKHSLYNLTPAERTIKSRKAYIARVSPDGQIMVIAMNQKFAAHNRVMFYSLSQSAVAVIADLKGCGARLNTHGGVPSGRSWWITDMAWTRDSLLVVCITRRGSVCILTKLGEPMEISTEGCSLHTGPAFFLPLHPKITFQRSRDVTSDSTESYASEKDPLSQRFSVSVHPLLPVILSSDGYLVTVMQLPPVASYHGVMTGLLRDVTRLVPDVDVEIQAGSLSRSSSMGRINILQSEVNISRGITSTEFLSDAPSENNSTGSSTIVPGYGLASGDQGKGFFGLNDPELESSLPEYIPGHPDAISHAQGLSIVALALGTACGVNWKREVGSAMDLTVKVMVKVFQVLLRNSENVAQLRSFSEPFSSPGDLVKRRSPSPVGDRNLSRALVYFRLSLEVFKWDSGHRNVFAWAFHFTHGIIKEILLLRDASVVYRITCCLRVLRIAERVFNLVYTSKSEDTSDLRGSEPPSQNLLQQESEKVGLEKQEPREDTPGSKPDKQESDLVKPESKLVKQDAEAEQAIERKGKDSENEVSESSQTQQQTIAQTHLSGSWLLLYNFTSESYKRIQRRLTSLFSAQESESRDSVEQKIVELLCEIQEKLQMLGVRIPMNSGAAKENIVDVSAYLDGTYHNLLSDKPQDSLFSRRRSSLQEIVGNEQSSDMSRRYGSPFRETPDLQHSRDTPLKLSPMGISRGSVNEEDSKTLLSILYLQLQQYDLRAALDLVYSLIEPQYSCDQLESYGNYSFLFSTEGALQVASQAPTTNHPRMEVLLHNYPIARVGDNRGLKVVHTLARFMSAYFSNFSLFVFPPYHPIPLPPFQDHEQRRDTLLDAKRQGPSQAVEHVPLDRAKVAQAVRDQGLYELWSANTTVELLLVSGLIPEGAWLAMNLGDWKNALLLSFANDLLTSSLSQTAADPESKSLIQVVFPLSPHDIETNPIAMSRLNPAFKPVPHEGKEETTSFVDNNLTNSAAEKKSQRSQQTPEIGTELDDDKVIKEMSGILEAGVVARLDLVPLIFTSLLSQLKEVVTAFVWLVPEEFYLPYPPSYCPQPTNTKKGTMPPAAEKEEQLRVNVARIVQKILLLLNASNCLGPCVRWYTEQLVQATETFHSVDRSSSEFPIPSSLVGYADRGFSFHEKRGHVSPQKKGKKTVAAPSSGEKEATTEKLPSSVRSVLRCFRDFCAIMWLLHARDKMSKSSRKYRELRSQSTGNEEETTTIQSICWETLLWTTRLVPFSLLLNASDKINDTLLTLLSELPPTIATAELTAQFFDDPEVVQTATGTAKFKRLMAQFRGVSVQDGDGEHEPLSVFYRRISWEWKRKHEEDEKLFGKDCDQIFAVPDASESSTSRHDDRDRAVGAVSFEAQPSYFQFLDTFFMITVSKTVLSHHSKAPYPVPLLSSYSKPLLAADTNPLIALQKKFHIDPPNKSVKVGSGLSRSHSLTDVRSSRLRSGVSVESSETGADIKRSNSMNDIAKLSSLPGLKTLGSQILDFLPSLTYLSRWTLEGSSLPLGSYDSGARATRESVPVMRVHVPLPLLVNGLWLLQNVYWPWVSNREVLVDIQVIQQTPPLRRLPKSAKDRYAHVIDASTPPKGLRKVLSDSNIQASVKKSSKRHSFSSGRLRHRLEADYHQSTPDMLEEPQSEAVRLTSGLTESTNDIPTKPRKESTQVTKPLHKVLGSAQQIHRIPKSNSDPNIPNIVVHSPTTDEEKTDFSFALKKRKTFRGTERSPTTYHSDTDLPSPGKPIVTSTPAKAKRSKKTRRREHLAKNMSDEHTTKSAIVPDIHGPDLGKQERDVRTIEDTTSLTQKTKERSTDSKPIIRTATSRQGRRRKKSPDENKVTDVMHDNQTAIGALVAMDPKQAKEAAASDWSQHSSASEAAVSQGKMELLLVVRPGDDRDQTTLQSGIPLLRIPTVLDSSQSSELTPQSHSRRQTNNTKTETGSQTEQQIMTSSFSQTPQFPGPQDHVTNPPGHQILTTTVSQTQQHFGSHPIRHHDPQSSQTQVHSGILTRDDHLTRPSGPQSLTSSATQTQVHSGLLTGEEHFTRPSGPQSMTSSASQAQVYSGIPPDQGRVVTQSVQGTHAMYTQTDVNTEPKPAWPVFPLFLSQQPPQTSQQNQPPSSTQRNLPLLHLPFTDPASKLDLSKMRLLEIPKRSSETPLLHLPETKPTASQSVVPDLSKIKFLEIQPKRELLENDTEQKGLGTTGAPSKKWPLLRMTERQSHPTAIDLNKMRLYENPPSVREAWPLLETPRQAETPQLIPLEKILAFEKRMRDKLKPLTEPPTHPLYPHEKENIQPLMGDIPAMMQSTASVTEQPVAQNKRNAPSRQRRRQALEKETRPRSTSPLYKSRRGRGTSGRKFAQREVITVQPAKKARRVERGVSEQARPEKGHQSKKPRRNKPQIVQEVVSTKEKEKSVSLSESELELSEISDHVVDISEEEEEYFRVERSPDSNAFSGDDRRGLSKGDVHRPVSKKGHRTDPVKNGNYQETIRERVHREPMLEDVLPGPPSMRHAKERIGRKLQEVDQLMAEYRSGSSSHGNKWRDDSDRQSRREGSLKQNIGIQVGEEEKPSPVSPVAFYSSNISGVVGLGSTYKVSSSSQTDQPPARSPPERRDRKLVTFGVQTEKQSDDIDHVTSHAPVLPPDIILKLQMPKPDQDRILPTGSLIDYDQSVTDPPTSVRGRLIGVDMSDVTGGGPPVSSTDVDQVTNSVPIDVRGRQFLSVADIDHNQWLEVRSAPLMTADEVSTALPKEKDTKEEELNRSAGEKTELSSKQEISRHESVEEKEDTERKEENKKQSFDGADRVTVDMMDSIDSSSQRFYPLPFPVASQSSARAVSTHALSERMKEMSERIEAMDQITQNMDREFKSSRVLLSAIQSIDEVLNPSPTEDESFPRSRRGTPRRWGDNAPWRKASKRMPQQLQKSEDTEDSVDVDVETEARVDVDKEGDAEVEERASEGSEEQVVSEVEQDDDRRSDEQQEEEVGDSVEMRSDGAIEEGETAFDGEETADDKHEDYNMDIKADAEWDRQKDQPAAPSQHHERDAKPQVYDHLDSLSLTPEKLKDILHDKDIKRTRRDPSPDARKYLREWMNKKRSEKQAEWRNQQEELRAQEHQPFMSPTQGTVTFKKMKSMEKERDVKRRKTEDQHQQKRIESASNLLSEMLAEPVPTANVRKPNLRYGGNITSLSTKPLPGKKKRTGERHKTLPKSSRKGKEKIDQRSVINETALQQPRFPAKGNHSVYDGTYRPDSLFSEDFPDRGAAEITNIRSQRTPRYDVIRTGSPVVSDEQDLASLVPDKTDRNDRLHAKTTAPGDDYWRSKSPTGAEFVTKQTYRDFAKNQPKRLKARETALRRTPPGGISAQRFSSQPKGVTTMGRTFARTQPTYPLLPGSETLAEVDRLLEEDVDGFSLDEENLEGIESLLEGDEELKDLLSDVDWRGINKPRRVESSGLTGQRSKLINGRIKEREREEIDWPSNANRDYSRHEAEPGVPSTSVLLREVDIDVSPWSTGQSLRASDDVAQLLADVDEAVGNMSESTGSTRSQIDWEEVNKIMGEA</sequence>
<dbReference type="Proteomes" id="UP001159405">
    <property type="component" value="Unassembled WGS sequence"/>
</dbReference>
<feature type="region of interest" description="Disordered" evidence="1">
    <location>
        <begin position="1959"/>
        <end position="2080"/>
    </location>
</feature>
<proteinExistence type="predicted"/>
<evidence type="ECO:0000313" key="3">
    <source>
        <dbReference type="Proteomes" id="UP001159405"/>
    </source>
</evidence>
<feature type="region of interest" description="Disordered" evidence="1">
    <location>
        <begin position="1189"/>
        <end position="1228"/>
    </location>
</feature>
<dbReference type="SUPFAM" id="SSF82171">
    <property type="entry name" value="DPP6 N-terminal domain-like"/>
    <property type="match status" value="1"/>
</dbReference>
<gene>
    <name evidence="2" type="ORF">PLOB_00034822</name>
</gene>
<feature type="region of interest" description="Disordered" evidence="1">
    <location>
        <begin position="3116"/>
        <end position="3291"/>
    </location>
</feature>
<reference evidence="2 3" key="1">
    <citation type="submission" date="2022-05" db="EMBL/GenBank/DDBJ databases">
        <authorList>
            <consortium name="Genoscope - CEA"/>
            <person name="William W."/>
        </authorList>
    </citation>
    <scope>NUCLEOTIDE SEQUENCE [LARGE SCALE GENOMIC DNA]</scope>
</reference>
<feature type="compositionally biased region" description="Polar residues" evidence="1">
    <location>
        <begin position="1888"/>
        <end position="1897"/>
    </location>
</feature>
<feature type="compositionally biased region" description="Basic residues" evidence="1">
    <location>
        <begin position="1991"/>
        <end position="2003"/>
    </location>
</feature>
<feature type="compositionally biased region" description="Basic and acidic residues" evidence="1">
    <location>
        <begin position="914"/>
        <end position="925"/>
    </location>
</feature>
<dbReference type="Pfam" id="PF15392">
    <property type="entry name" value="Joubert"/>
    <property type="match status" value="1"/>
</dbReference>
<feature type="compositionally biased region" description="Basic and acidic residues" evidence="1">
    <location>
        <begin position="2023"/>
        <end position="2038"/>
    </location>
</feature>
<comment type="caution">
    <text evidence="2">The sequence shown here is derived from an EMBL/GenBank/DDBJ whole genome shotgun (WGS) entry which is preliminary data.</text>
</comment>
<feature type="compositionally biased region" description="Acidic residues" evidence="1">
    <location>
        <begin position="3231"/>
        <end position="3245"/>
    </location>
</feature>
<evidence type="ECO:0000313" key="2">
    <source>
        <dbReference type="EMBL" id="CAH3130803.1"/>
    </source>
</evidence>
<feature type="region of interest" description="Disordered" evidence="1">
    <location>
        <begin position="2546"/>
        <end position="2815"/>
    </location>
</feature>
<feature type="compositionally biased region" description="Basic and acidic residues" evidence="1">
    <location>
        <begin position="2004"/>
        <end position="2014"/>
    </location>
</feature>
<name>A0ABN8P213_9CNID</name>
<dbReference type="PANTHER" id="PTHR14492">
    <property type="entry name" value="JBTS17"/>
    <property type="match status" value="1"/>
</dbReference>
<feature type="compositionally biased region" description="Polar residues" evidence="1">
    <location>
        <begin position="1200"/>
        <end position="1211"/>
    </location>
</feature>
<feature type="compositionally biased region" description="Low complexity" evidence="1">
    <location>
        <begin position="776"/>
        <end position="786"/>
    </location>
</feature>
<feature type="compositionally biased region" description="Polar residues" evidence="1">
    <location>
        <begin position="2257"/>
        <end position="2269"/>
    </location>
</feature>
<feature type="region of interest" description="Disordered" evidence="1">
    <location>
        <begin position="3325"/>
        <end position="3481"/>
    </location>
</feature>
<dbReference type="InterPro" id="IPR028236">
    <property type="entry name" value="CPLANE1"/>
</dbReference>
<feature type="region of interest" description="Disordered" evidence="1">
    <location>
        <begin position="701"/>
        <end position="786"/>
    </location>
</feature>
<feature type="region of interest" description="Disordered" evidence="1">
    <location>
        <begin position="2980"/>
        <end position="3044"/>
    </location>
</feature>
<keyword evidence="3" id="KW-1185">Reference proteome</keyword>
<feature type="compositionally biased region" description="Basic and acidic residues" evidence="1">
    <location>
        <begin position="2694"/>
        <end position="2707"/>
    </location>
</feature>
<feature type="compositionally biased region" description="Polar residues" evidence="1">
    <location>
        <begin position="2156"/>
        <end position="2197"/>
    </location>
</feature>
<feature type="compositionally biased region" description="Basic residues" evidence="1">
    <location>
        <begin position="1377"/>
        <end position="1389"/>
    </location>
</feature>
<feature type="region of interest" description="Disordered" evidence="1">
    <location>
        <begin position="3530"/>
        <end position="3557"/>
    </location>
</feature>
<feature type="compositionally biased region" description="Basic and acidic residues" evidence="1">
    <location>
        <begin position="719"/>
        <end position="772"/>
    </location>
</feature>
<dbReference type="PANTHER" id="PTHR14492:SF4">
    <property type="entry name" value="CILIOGENESIS AND PLANAR POLARITY EFFECTOR 1"/>
    <property type="match status" value="1"/>
</dbReference>
<feature type="compositionally biased region" description="Basic and acidic residues" evidence="1">
    <location>
        <begin position="3246"/>
        <end position="3267"/>
    </location>
</feature>
<feature type="region of interest" description="Disordered" evidence="1">
    <location>
        <begin position="2156"/>
        <end position="2269"/>
    </location>
</feature>
<feature type="compositionally biased region" description="Polar residues" evidence="1">
    <location>
        <begin position="2546"/>
        <end position="2563"/>
    </location>
</feature>
<feature type="region of interest" description="Disordered" evidence="1">
    <location>
        <begin position="1871"/>
        <end position="1908"/>
    </location>
</feature>
<feature type="compositionally biased region" description="Basic and acidic residues" evidence="1">
    <location>
        <begin position="3366"/>
        <end position="3389"/>
    </location>
</feature>
<feature type="compositionally biased region" description="Basic and acidic residues" evidence="1">
    <location>
        <begin position="3325"/>
        <end position="3348"/>
    </location>
</feature>
<feature type="region of interest" description="Disordered" evidence="1">
    <location>
        <begin position="2831"/>
        <end position="2853"/>
    </location>
</feature>
<evidence type="ECO:0000256" key="1">
    <source>
        <dbReference type="SAM" id="MobiDB-lite"/>
    </source>
</evidence>
<accession>A0ABN8P213</accession>
<feature type="compositionally biased region" description="Basic and acidic residues" evidence="1">
    <location>
        <begin position="3532"/>
        <end position="3541"/>
    </location>
</feature>
<feature type="compositionally biased region" description="Acidic residues" evidence="1">
    <location>
        <begin position="3163"/>
        <end position="3173"/>
    </location>
</feature>
<feature type="compositionally biased region" description="Basic and acidic residues" evidence="1">
    <location>
        <begin position="3274"/>
        <end position="3289"/>
    </location>
</feature>
<feature type="compositionally biased region" description="Basic residues" evidence="1">
    <location>
        <begin position="3428"/>
        <end position="3449"/>
    </location>
</feature>
<feature type="compositionally biased region" description="Basic and acidic residues" evidence="1">
    <location>
        <begin position="3174"/>
        <end position="3194"/>
    </location>
</feature>
<feature type="region of interest" description="Disordered" evidence="1">
    <location>
        <begin position="1377"/>
        <end position="1404"/>
    </location>
</feature>
<feature type="region of interest" description="Disordered" evidence="1">
    <location>
        <begin position="896"/>
        <end position="930"/>
    </location>
</feature>
<feature type="compositionally biased region" description="Polar residues" evidence="1">
    <location>
        <begin position="2831"/>
        <end position="2841"/>
    </location>
</feature>
<feature type="compositionally biased region" description="Basic and acidic residues" evidence="1">
    <location>
        <begin position="2987"/>
        <end position="3043"/>
    </location>
</feature>